<dbReference type="InterPro" id="IPR051163">
    <property type="entry name" value="Sodium:Solute_Symporter_SSF"/>
</dbReference>
<keyword evidence="5" id="KW-0406">Ion transport</keyword>
<keyword evidence="7" id="KW-1133">Transmembrane helix</keyword>
<name>A0AAN7P459_9COLE</name>
<dbReference type="PANTHER" id="PTHR42985">
    <property type="entry name" value="SODIUM-COUPLED MONOCARBOXYLATE TRANSPORTER"/>
    <property type="match status" value="1"/>
</dbReference>
<accession>A0AAN7P459</accession>
<gene>
    <name evidence="8" type="ORF">RN001_009145</name>
</gene>
<dbReference type="EMBL" id="JARPUR010000004">
    <property type="protein sequence ID" value="KAK4876639.1"/>
    <property type="molecule type" value="Genomic_DNA"/>
</dbReference>
<feature type="transmembrane region" description="Helical" evidence="7">
    <location>
        <begin position="12"/>
        <end position="35"/>
    </location>
</feature>
<evidence type="ECO:0000313" key="8">
    <source>
        <dbReference type="EMBL" id="KAK4876639.1"/>
    </source>
</evidence>
<evidence type="ECO:0000256" key="2">
    <source>
        <dbReference type="ARBA" id="ARBA00022448"/>
    </source>
</evidence>
<keyword evidence="3" id="KW-1003">Cell membrane</keyword>
<evidence type="ECO:0000256" key="6">
    <source>
        <dbReference type="ARBA" id="ARBA00023201"/>
    </source>
</evidence>
<evidence type="ECO:0008006" key="10">
    <source>
        <dbReference type="Google" id="ProtNLM"/>
    </source>
</evidence>
<dbReference type="Proteomes" id="UP001353858">
    <property type="component" value="Unassembled WGS sequence"/>
</dbReference>
<dbReference type="Gene3D" id="1.20.1730.10">
    <property type="entry name" value="Sodium/glucose cotransporter"/>
    <property type="match status" value="1"/>
</dbReference>
<dbReference type="GO" id="GO:0006814">
    <property type="term" value="P:sodium ion transport"/>
    <property type="evidence" value="ECO:0007669"/>
    <property type="project" value="UniProtKB-KW"/>
</dbReference>
<dbReference type="GO" id="GO:0015293">
    <property type="term" value="F:symporter activity"/>
    <property type="evidence" value="ECO:0007669"/>
    <property type="project" value="TreeGrafter"/>
</dbReference>
<evidence type="ECO:0000313" key="9">
    <source>
        <dbReference type="Proteomes" id="UP001353858"/>
    </source>
</evidence>
<keyword evidence="4" id="KW-0915">Sodium</keyword>
<dbReference type="AlphaFoldDB" id="A0AAN7P459"/>
<dbReference type="PANTHER" id="PTHR42985:SF39">
    <property type="entry name" value="GH10366P"/>
    <property type="match status" value="1"/>
</dbReference>
<dbReference type="GO" id="GO:0005886">
    <property type="term" value="C:plasma membrane"/>
    <property type="evidence" value="ECO:0007669"/>
    <property type="project" value="UniProtKB-SubCell"/>
</dbReference>
<evidence type="ECO:0000256" key="1">
    <source>
        <dbReference type="ARBA" id="ARBA00004651"/>
    </source>
</evidence>
<dbReference type="InterPro" id="IPR038377">
    <property type="entry name" value="Na/Glc_symporter_sf"/>
</dbReference>
<organism evidence="8 9">
    <name type="scientific">Aquatica leii</name>
    <dbReference type="NCBI Taxonomy" id="1421715"/>
    <lineage>
        <taxon>Eukaryota</taxon>
        <taxon>Metazoa</taxon>
        <taxon>Ecdysozoa</taxon>
        <taxon>Arthropoda</taxon>
        <taxon>Hexapoda</taxon>
        <taxon>Insecta</taxon>
        <taxon>Pterygota</taxon>
        <taxon>Neoptera</taxon>
        <taxon>Endopterygota</taxon>
        <taxon>Coleoptera</taxon>
        <taxon>Polyphaga</taxon>
        <taxon>Elateriformia</taxon>
        <taxon>Elateroidea</taxon>
        <taxon>Lampyridae</taxon>
        <taxon>Luciolinae</taxon>
        <taxon>Aquatica</taxon>
    </lineage>
</organism>
<comment type="caution">
    <text evidence="8">The sequence shown here is derived from an EMBL/GenBank/DDBJ whole genome shotgun (WGS) entry which is preliminary data.</text>
</comment>
<feature type="transmembrane region" description="Helical" evidence="7">
    <location>
        <begin position="42"/>
        <end position="63"/>
    </location>
</feature>
<keyword evidence="9" id="KW-1185">Reference proteome</keyword>
<reference evidence="9" key="1">
    <citation type="submission" date="2023-01" db="EMBL/GenBank/DDBJ databases">
        <title>Key to firefly adult light organ development and bioluminescence: homeobox transcription factors regulate luciferase expression and transportation to peroxisome.</title>
        <authorList>
            <person name="Fu X."/>
        </authorList>
    </citation>
    <scope>NUCLEOTIDE SEQUENCE [LARGE SCALE GENOMIC DNA]</scope>
</reference>
<keyword evidence="7" id="KW-0472">Membrane</keyword>
<keyword evidence="2" id="KW-0813">Transport</keyword>
<feature type="transmembrane region" description="Helical" evidence="7">
    <location>
        <begin position="106"/>
        <end position="127"/>
    </location>
</feature>
<proteinExistence type="predicted"/>
<keyword evidence="6" id="KW-0739">Sodium transport</keyword>
<evidence type="ECO:0000256" key="3">
    <source>
        <dbReference type="ARBA" id="ARBA00022475"/>
    </source>
</evidence>
<comment type="subcellular location">
    <subcellularLocation>
        <location evidence="1">Cell membrane</location>
        <topology evidence="1">Multi-pass membrane protein</topology>
    </subcellularLocation>
</comment>
<sequence>MLLIEQSNEILPVITSLQGITLGPLLGLFILGALIPPTTAQAALISVIVSFLFVLWIGLGNILSAAHGSLIDFSKPISVEGCTIPVNSTNKNTNTEEAFILYQIAFWYNLAIGAAVTTVLGIILSCFTKKNEKPLNKDYFSPVIHRFLD</sequence>
<keyword evidence="7" id="KW-0812">Transmembrane</keyword>
<evidence type="ECO:0000256" key="5">
    <source>
        <dbReference type="ARBA" id="ARBA00023065"/>
    </source>
</evidence>
<evidence type="ECO:0000256" key="7">
    <source>
        <dbReference type="SAM" id="Phobius"/>
    </source>
</evidence>
<protein>
    <recommendedName>
        <fullName evidence="10">Sodium-dependent multivitamin transporter</fullName>
    </recommendedName>
</protein>
<evidence type="ECO:0000256" key="4">
    <source>
        <dbReference type="ARBA" id="ARBA00023053"/>
    </source>
</evidence>